<dbReference type="RefSeq" id="WP_089280144.1">
    <property type="nucleotide sequence ID" value="NZ_FZON01000075.1"/>
</dbReference>
<dbReference type="GO" id="GO:0015740">
    <property type="term" value="P:C4-dicarboxylate transport"/>
    <property type="evidence" value="ECO:0007669"/>
    <property type="project" value="TreeGrafter"/>
</dbReference>
<evidence type="ECO:0000256" key="7">
    <source>
        <dbReference type="ARBA" id="ARBA00023136"/>
    </source>
</evidence>
<comment type="subcellular location">
    <subcellularLocation>
        <location evidence="1 9">Cell inner membrane</location>
        <topology evidence="1 9">Multi-pass membrane protein</topology>
    </subcellularLocation>
</comment>
<evidence type="ECO:0000256" key="6">
    <source>
        <dbReference type="ARBA" id="ARBA00022989"/>
    </source>
</evidence>
<proteinExistence type="inferred from homology"/>
<gene>
    <name evidence="11" type="ORF">SAMN04488078_10759</name>
</gene>
<evidence type="ECO:0000256" key="2">
    <source>
        <dbReference type="ARBA" id="ARBA00022448"/>
    </source>
</evidence>
<feature type="transmembrane region" description="Helical" evidence="9">
    <location>
        <begin position="131"/>
        <end position="152"/>
    </location>
</feature>
<keyword evidence="3" id="KW-1003">Cell membrane</keyword>
<evidence type="ECO:0000256" key="8">
    <source>
        <dbReference type="ARBA" id="ARBA00038436"/>
    </source>
</evidence>
<dbReference type="Pfam" id="PF04290">
    <property type="entry name" value="DctQ"/>
    <property type="match status" value="1"/>
</dbReference>
<accession>A0A239KY51</accession>
<keyword evidence="5 9" id="KW-0812">Transmembrane</keyword>
<dbReference type="PANTHER" id="PTHR35011">
    <property type="entry name" value="2,3-DIKETO-L-GULONATE TRAP TRANSPORTER SMALL PERMEASE PROTEIN YIAM"/>
    <property type="match status" value="1"/>
</dbReference>
<feature type="domain" description="Tripartite ATP-independent periplasmic transporters DctQ component" evidence="10">
    <location>
        <begin position="27"/>
        <end position="152"/>
    </location>
</feature>
<keyword evidence="6 9" id="KW-1133">Transmembrane helix</keyword>
<feature type="transmembrane region" description="Helical" evidence="9">
    <location>
        <begin position="12"/>
        <end position="39"/>
    </location>
</feature>
<dbReference type="InterPro" id="IPR007387">
    <property type="entry name" value="TRAP_DctQ"/>
</dbReference>
<keyword evidence="7 9" id="KW-0472">Membrane</keyword>
<evidence type="ECO:0000256" key="4">
    <source>
        <dbReference type="ARBA" id="ARBA00022519"/>
    </source>
</evidence>
<dbReference type="GO" id="GO:0022857">
    <property type="term" value="F:transmembrane transporter activity"/>
    <property type="evidence" value="ECO:0007669"/>
    <property type="project" value="UniProtKB-UniRule"/>
</dbReference>
<evidence type="ECO:0000256" key="3">
    <source>
        <dbReference type="ARBA" id="ARBA00022475"/>
    </source>
</evidence>
<evidence type="ECO:0000256" key="5">
    <source>
        <dbReference type="ARBA" id="ARBA00022692"/>
    </source>
</evidence>
<keyword evidence="2 9" id="KW-0813">Transport</keyword>
<reference evidence="11 12" key="1">
    <citation type="submission" date="2017-06" db="EMBL/GenBank/DDBJ databases">
        <authorList>
            <person name="Kim H.J."/>
            <person name="Triplett B.A."/>
        </authorList>
    </citation>
    <scope>NUCLEOTIDE SEQUENCE [LARGE SCALE GENOMIC DNA]</scope>
    <source>
        <strain evidence="11 12">DSM 11445</strain>
    </source>
</reference>
<evidence type="ECO:0000256" key="1">
    <source>
        <dbReference type="ARBA" id="ARBA00004429"/>
    </source>
</evidence>
<feature type="transmembrane region" description="Helical" evidence="9">
    <location>
        <begin position="51"/>
        <end position="70"/>
    </location>
</feature>
<dbReference type="EMBL" id="FZON01000075">
    <property type="protein sequence ID" value="SNT23287.1"/>
    <property type="molecule type" value="Genomic_DNA"/>
</dbReference>
<comment type="similarity">
    <text evidence="8 9">Belongs to the TRAP transporter small permease family.</text>
</comment>
<evidence type="ECO:0000259" key="10">
    <source>
        <dbReference type="Pfam" id="PF04290"/>
    </source>
</evidence>
<dbReference type="Proteomes" id="UP000198440">
    <property type="component" value="Unassembled WGS sequence"/>
</dbReference>
<evidence type="ECO:0000313" key="11">
    <source>
        <dbReference type="EMBL" id="SNT23287.1"/>
    </source>
</evidence>
<comment type="subunit">
    <text evidence="9">The complex comprises the extracytoplasmic solute receptor protein and the two transmembrane proteins.</text>
</comment>
<feature type="transmembrane region" description="Helical" evidence="9">
    <location>
        <begin position="91"/>
        <end position="111"/>
    </location>
</feature>
<dbReference type="OrthoDB" id="4964541at2"/>
<organism evidence="11 12">
    <name type="scientific">Antarctobacter heliothermus</name>
    <dbReference type="NCBI Taxonomy" id="74033"/>
    <lineage>
        <taxon>Bacteria</taxon>
        <taxon>Pseudomonadati</taxon>
        <taxon>Pseudomonadota</taxon>
        <taxon>Alphaproteobacteria</taxon>
        <taxon>Rhodobacterales</taxon>
        <taxon>Roseobacteraceae</taxon>
        <taxon>Antarctobacter</taxon>
    </lineage>
</organism>
<dbReference type="InterPro" id="IPR055348">
    <property type="entry name" value="DctQ"/>
</dbReference>
<keyword evidence="4 9" id="KW-0997">Cell inner membrane</keyword>
<dbReference type="AlphaFoldDB" id="A0A239KY51"/>
<protein>
    <recommendedName>
        <fullName evidence="9">TRAP transporter small permease protein</fullName>
    </recommendedName>
</protein>
<sequence length="171" mass="19004">MRNLYKKFDDLVFHFEGAILFLTLTSLVAILSLQVLFRFFLNQPLDFTEEIARLLFAWLIFIGAARAMRVSQHFVVDVVYLALPSKLRNPIGYLVDAVTIGFLAMLFWIGLTASIKGAGQILPVMQISASAQTSALPVGMVLMLIHAIGFPLRRAHVGDREFDSFAEEGAA</sequence>
<comment type="function">
    <text evidence="9">Part of the tripartite ATP-independent periplasmic (TRAP) transport system.</text>
</comment>
<name>A0A239KY51_9RHOB</name>
<dbReference type="GO" id="GO:0005886">
    <property type="term" value="C:plasma membrane"/>
    <property type="evidence" value="ECO:0007669"/>
    <property type="project" value="UniProtKB-SubCell"/>
</dbReference>
<evidence type="ECO:0000313" key="12">
    <source>
        <dbReference type="Proteomes" id="UP000198440"/>
    </source>
</evidence>
<dbReference type="PANTHER" id="PTHR35011:SF2">
    <property type="entry name" value="2,3-DIKETO-L-GULONATE TRAP TRANSPORTER SMALL PERMEASE PROTEIN YIAM"/>
    <property type="match status" value="1"/>
</dbReference>
<evidence type="ECO:0000256" key="9">
    <source>
        <dbReference type="RuleBase" id="RU369079"/>
    </source>
</evidence>